<evidence type="ECO:0000256" key="8">
    <source>
        <dbReference type="ARBA" id="ARBA00023237"/>
    </source>
</evidence>
<keyword evidence="2" id="KW-0813">Transport</keyword>
<evidence type="ECO:0000313" key="14">
    <source>
        <dbReference type="Proteomes" id="UP000199679"/>
    </source>
</evidence>
<dbReference type="InterPro" id="IPR011250">
    <property type="entry name" value="OMP/PagP_B-barrel"/>
</dbReference>
<dbReference type="PRINTS" id="PR01021">
    <property type="entry name" value="OMPADOMAIN"/>
</dbReference>
<evidence type="ECO:0000256" key="9">
    <source>
        <dbReference type="PROSITE-ProRule" id="PRU00473"/>
    </source>
</evidence>
<dbReference type="InterPro" id="IPR036737">
    <property type="entry name" value="OmpA-like_sf"/>
</dbReference>
<dbReference type="RefSeq" id="WP_091374310.1">
    <property type="nucleotide sequence ID" value="NZ_LT629740.1"/>
</dbReference>
<protein>
    <submittedName>
        <fullName evidence="13">OmpA-OmpF porin, OOP family</fullName>
    </submittedName>
</protein>
<dbReference type="InterPro" id="IPR028974">
    <property type="entry name" value="TSP_type-3_rpt"/>
</dbReference>
<dbReference type="InterPro" id="IPR045743">
    <property type="entry name" value="DUF6089"/>
</dbReference>
<evidence type="ECO:0000256" key="1">
    <source>
        <dbReference type="ARBA" id="ARBA00004571"/>
    </source>
</evidence>
<keyword evidence="7 9" id="KW-0472">Membrane</keyword>
<keyword evidence="11" id="KW-0732">Signal</keyword>
<dbReference type="OrthoDB" id="1522982at2"/>
<dbReference type="CDD" id="cd07185">
    <property type="entry name" value="OmpA_C-like"/>
    <property type="match status" value="1"/>
</dbReference>
<evidence type="ECO:0000256" key="10">
    <source>
        <dbReference type="SAM" id="Coils"/>
    </source>
</evidence>
<dbReference type="GO" id="GO:0009279">
    <property type="term" value="C:cell outer membrane"/>
    <property type="evidence" value="ECO:0007669"/>
    <property type="project" value="UniProtKB-SubCell"/>
</dbReference>
<comment type="subcellular location">
    <subcellularLocation>
        <location evidence="1">Cell outer membrane</location>
        <topology evidence="1">Multi-pass membrane protein</topology>
    </subcellularLocation>
</comment>
<dbReference type="InterPro" id="IPR006665">
    <property type="entry name" value="OmpA-like"/>
</dbReference>
<evidence type="ECO:0000256" key="7">
    <source>
        <dbReference type="ARBA" id="ARBA00023136"/>
    </source>
</evidence>
<dbReference type="InterPro" id="IPR006664">
    <property type="entry name" value="OMP_bac"/>
</dbReference>
<evidence type="ECO:0000313" key="13">
    <source>
        <dbReference type="EMBL" id="SDT29071.1"/>
    </source>
</evidence>
<evidence type="ECO:0000256" key="2">
    <source>
        <dbReference type="ARBA" id="ARBA00022448"/>
    </source>
</evidence>
<dbReference type="InterPro" id="IPR050330">
    <property type="entry name" value="Bact_OuterMem_StrucFunc"/>
</dbReference>
<keyword evidence="14" id="KW-1185">Reference proteome</keyword>
<proteinExistence type="predicted"/>
<dbReference type="PROSITE" id="PS51123">
    <property type="entry name" value="OMPA_2"/>
    <property type="match status" value="1"/>
</dbReference>
<dbReference type="AlphaFoldDB" id="A0A1H1Z5N9"/>
<gene>
    <name evidence="13" type="ORF">SAMN05216490_2977</name>
</gene>
<feature type="coiled-coil region" evidence="10">
    <location>
        <begin position="258"/>
        <end position="285"/>
    </location>
</feature>
<evidence type="ECO:0000256" key="4">
    <source>
        <dbReference type="ARBA" id="ARBA00022692"/>
    </source>
</evidence>
<dbReference type="GO" id="GO:0046930">
    <property type="term" value="C:pore complex"/>
    <property type="evidence" value="ECO:0007669"/>
    <property type="project" value="UniProtKB-KW"/>
</dbReference>
<dbReference type="STRING" id="652787.SAMN05216490_2977"/>
<keyword evidence="3" id="KW-1134">Transmembrane beta strand</keyword>
<accession>A0A1H1Z5N9</accession>
<keyword evidence="4" id="KW-0812">Transmembrane</keyword>
<keyword evidence="5" id="KW-0406">Ion transport</keyword>
<keyword evidence="8" id="KW-0998">Cell outer membrane</keyword>
<keyword evidence="10" id="KW-0175">Coiled coil</keyword>
<dbReference type="GO" id="GO:0005509">
    <property type="term" value="F:calcium ion binding"/>
    <property type="evidence" value="ECO:0007669"/>
    <property type="project" value="InterPro"/>
</dbReference>
<dbReference type="SUPFAM" id="SSF103088">
    <property type="entry name" value="OmpA-like"/>
    <property type="match status" value="1"/>
</dbReference>
<dbReference type="SUPFAM" id="SSF56925">
    <property type="entry name" value="OMPA-like"/>
    <property type="match status" value="1"/>
</dbReference>
<organism evidence="13 14">
    <name type="scientific">Mucilaginibacter mallensis</name>
    <dbReference type="NCBI Taxonomy" id="652787"/>
    <lineage>
        <taxon>Bacteria</taxon>
        <taxon>Pseudomonadati</taxon>
        <taxon>Bacteroidota</taxon>
        <taxon>Sphingobacteriia</taxon>
        <taxon>Sphingobacteriales</taxon>
        <taxon>Sphingobacteriaceae</taxon>
        <taxon>Mucilaginibacter</taxon>
    </lineage>
</organism>
<dbReference type="PANTHER" id="PTHR30329:SF21">
    <property type="entry name" value="LIPOPROTEIN YIAD-RELATED"/>
    <property type="match status" value="1"/>
</dbReference>
<evidence type="ECO:0000256" key="6">
    <source>
        <dbReference type="ARBA" id="ARBA00023114"/>
    </source>
</evidence>
<feature type="chain" id="PRO_5009267323" evidence="11">
    <location>
        <begin position="24"/>
        <end position="447"/>
    </location>
</feature>
<dbReference type="Proteomes" id="UP000199679">
    <property type="component" value="Chromosome I"/>
</dbReference>
<dbReference type="Gene3D" id="3.30.1330.60">
    <property type="entry name" value="OmpA-like domain"/>
    <property type="match status" value="1"/>
</dbReference>
<evidence type="ECO:0000259" key="12">
    <source>
        <dbReference type="PROSITE" id="PS51123"/>
    </source>
</evidence>
<keyword evidence="6" id="KW-0626">Porin</keyword>
<dbReference type="PANTHER" id="PTHR30329">
    <property type="entry name" value="STATOR ELEMENT OF FLAGELLAR MOTOR COMPLEX"/>
    <property type="match status" value="1"/>
</dbReference>
<sequence length="447" mass="48134">MKSNLKKASLLLTGIMVGGKLLAQTPDTTASKNYVKPFSDGSAFRTWSIGVNGGVLTPYTVFGIKKQDFQSPHNQIGYGGYIKDQILPSFGLQADFLAGKVAGAVTPADQVNGTYTSFNTKINYSVDLAANFTLANINWRHEQGYIQPYLTVGGGYIAYTPTLTTASGPTNEGKQHDFFIPVGAGLKFNVANGVNIDLGYQVNFVNADNFDGSVQGATNDRFGYGHIGLEFALGSSKKPQLATHNPVASMRTEYLMDEQRLQIQVNQQQAANQQLRSDLNATNANLAKFTVDSDGDGVPDVYDKCPNTPAGTPVDGSGCPLKKPEVKVYVTQQDKEVVNQAVRNLEFDFGKATIREHSDESLNKLAQLLVAKGFNLKLAGYTDNVGSVAANLKLSKARAEAVKTYLAQQGADASKIQAEGYGKANPIATNATDAGRQINRRVEFSIY</sequence>
<dbReference type="GO" id="GO:0006811">
    <property type="term" value="P:monoatomic ion transport"/>
    <property type="evidence" value="ECO:0007669"/>
    <property type="project" value="UniProtKB-KW"/>
</dbReference>
<dbReference type="EMBL" id="LT629740">
    <property type="protein sequence ID" value="SDT29071.1"/>
    <property type="molecule type" value="Genomic_DNA"/>
</dbReference>
<feature type="signal peptide" evidence="11">
    <location>
        <begin position="1"/>
        <end position="23"/>
    </location>
</feature>
<name>A0A1H1Z5N9_MUCMA</name>
<dbReference type="SUPFAM" id="SSF103647">
    <property type="entry name" value="TSP type-3 repeat"/>
    <property type="match status" value="1"/>
</dbReference>
<feature type="domain" description="OmpA-like" evidence="12">
    <location>
        <begin position="334"/>
        <end position="447"/>
    </location>
</feature>
<evidence type="ECO:0000256" key="5">
    <source>
        <dbReference type="ARBA" id="ARBA00023065"/>
    </source>
</evidence>
<evidence type="ECO:0000256" key="11">
    <source>
        <dbReference type="SAM" id="SignalP"/>
    </source>
</evidence>
<dbReference type="GO" id="GO:0015288">
    <property type="term" value="F:porin activity"/>
    <property type="evidence" value="ECO:0007669"/>
    <property type="project" value="UniProtKB-KW"/>
</dbReference>
<dbReference type="Pfam" id="PF00691">
    <property type="entry name" value="OmpA"/>
    <property type="match status" value="1"/>
</dbReference>
<dbReference type="Gene3D" id="2.40.160.20">
    <property type="match status" value="1"/>
</dbReference>
<evidence type="ECO:0000256" key="3">
    <source>
        <dbReference type="ARBA" id="ARBA00022452"/>
    </source>
</evidence>
<reference evidence="13 14" key="1">
    <citation type="submission" date="2016-10" db="EMBL/GenBank/DDBJ databases">
        <authorList>
            <person name="de Groot N.N."/>
        </authorList>
    </citation>
    <scope>NUCLEOTIDE SEQUENCE [LARGE SCALE GENOMIC DNA]</scope>
    <source>
        <strain evidence="13 14">MP1X4</strain>
    </source>
</reference>
<dbReference type="Pfam" id="PF19573">
    <property type="entry name" value="DUF6089"/>
    <property type="match status" value="1"/>
</dbReference>